<reference evidence="1 2" key="1">
    <citation type="journal article" date="2014" name="Appl. Environ. Microbiol.">
        <title>Genome and proteome analysis of bacteriophage Ldl1 reveals the existence of a novel phage group infecting Lactobacillus delbrueckii subsp. Lactis.</title>
        <authorList>
            <person name="Casey E."/>
            <person name="Mahony J."/>
            <person name="Neve H."/>
            <person name="Noben J.P."/>
            <person name="Bello F.D."/>
            <person name="van Sinderen D."/>
        </authorList>
    </citation>
    <scope>NUCLEOTIDE SEQUENCE [LARGE SCALE GENOMIC DNA]</scope>
    <source>
        <strain evidence="1">Ldl1</strain>
    </source>
</reference>
<keyword evidence="1" id="KW-0808">Transferase</keyword>
<dbReference type="Pfam" id="PF05014">
    <property type="entry name" value="Nuc_deoxyrib_tr"/>
    <property type="match status" value="1"/>
</dbReference>
<accession>A0A0A7DMT2</accession>
<sequence>MKTCYFCAGWFNDEQNKAYKEAMEALKQNKTIDMEHSYVPLEHQYLGIRIDEHPEYLRDKEWAQATAKGDIVGIQTTDVCLAVYLPHQEDVGMGVELGVAHSLGKYNLLVVPDEQFGEPINLMSWYIADNVIKMSELKDFDFNDLEFGFYAGAVY</sequence>
<protein>
    <submittedName>
        <fullName evidence="1">Nucleoside deoxyribosyltransferase</fullName>
    </submittedName>
</protein>
<dbReference type="OrthoDB" id="35376at10239"/>
<dbReference type="GO" id="GO:0016740">
    <property type="term" value="F:transferase activity"/>
    <property type="evidence" value="ECO:0007669"/>
    <property type="project" value="UniProtKB-KW"/>
</dbReference>
<dbReference type="RefSeq" id="YP_009126502.1">
    <property type="nucleotide sequence ID" value="NC_026609.1"/>
</dbReference>
<evidence type="ECO:0000313" key="1">
    <source>
        <dbReference type="EMBL" id="AIS73918.1"/>
    </source>
</evidence>
<evidence type="ECO:0000313" key="2">
    <source>
        <dbReference type="Proteomes" id="UP000030928"/>
    </source>
</evidence>
<dbReference type="Gene3D" id="3.40.50.450">
    <property type="match status" value="1"/>
</dbReference>
<dbReference type="SUPFAM" id="SSF52309">
    <property type="entry name" value="N-(deoxy)ribosyltransferase-like"/>
    <property type="match status" value="1"/>
</dbReference>
<dbReference type="EMBL" id="KM514685">
    <property type="protein sequence ID" value="AIS73918.1"/>
    <property type="molecule type" value="Genomic_DNA"/>
</dbReference>
<dbReference type="GeneID" id="23681263"/>
<name>A0A0A7DMT2_9CAUD</name>
<dbReference type="InterPro" id="IPR007710">
    <property type="entry name" value="Nucleoside_deoxyribTrfase"/>
</dbReference>
<dbReference type="KEGG" id="vg:23681263"/>
<organism evidence="1 2">
    <name type="scientific">Lactobacillus phage Ldl1</name>
    <dbReference type="NCBI Taxonomy" id="1552735"/>
    <lineage>
        <taxon>Viruses</taxon>
        <taxon>Duplodnaviria</taxon>
        <taxon>Heunggongvirae</taxon>
        <taxon>Uroviricota</taxon>
        <taxon>Caudoviricetes</taxon>
        <taxon>Tybeckvirinae</taxon>
        <taxon>Lidleunavirus</taxon>
        <taxon>Lidleunavirus Ldl1</taxon>
    </lineage>
</organism>
<proteinExistence type="predicted"/>
<gene>
    <name evidence="1" type="ORF">LDL_060</name>
</gene>
<dbReference type="Proteomes" id="UP000030928">
    <property type="component" value="Segment"/>
</dbReference>
<keyword evidence="2" id="KW-1185">Reference proteome</keyword>